<dbReference type="InterPro" id="IPR016278">
    <property type="entry name" value="DUSP12"/>
</dbReference>
<dbReference type="Gene3D" id="3.90.190.10">
    <property type="entry name" value="Protein tyrosine phosphatase superfamily"/>
    <property type="match status" value="1"/>
</dbReference>
<reference evidence="7" key="1">
    <citation type="journal article" date="2011" name="Fungal Genet. Biol.">
        <title>Comparative sequence analysis of wheat and barley powdery mildew fungi reveals gene colinearity, dates divergence and indicates host-pathogen co-evolution.</title>
        <authorList>
            <person name="Oberhaensli S."/>
            <person name="Parlange F."/>
            <person name="Buchmann J.P."/>
            <person name="Jenny F.H."/>
            <person name="Abbott J.C."/>
            <person name="Burgis T.A."/>
            <person name="Spanu P.D."/>
            <person name="Keller B."/>
            <person name="Wicker T."/>
        </authorList>
    </citation>
    <scope>NUCLEOTIDE SEQUENCE</scope>
</reference>
<keyword evidence="3" id="KW-0378">Hydrolase</keyword>
<dbReference type="InterPro" id="IPR020422">
    <property type="entry name" value="TYR_PHOSPHATASE_DUAL_dom"/>
</dbReference>
<evidence type="ECO:0000256" key="2">
    <source>
        <dbReference type="ARBA" id="ARBA00013064"/>
    </source>
</evidence>
<organism evidence="7">
    <name type="scientific">Blumeria graminis f. sp. tritici</name>
    <dbReference type="NCBI Taxonomy" id="62690"/>
    <lineage>
        <taxon>Eukaryota</taxon>
        <taxon>Fungi</taxon>
        <taxon>Dikarya</taxon>
        <taxon>Ascomycota</taxon>
        <taxon>Pezizomycotina</taxon>
        <taxon>Leotiomycetes</taxon>
        <taxon>Erysiphales</taxon>
        <taxon>Erysiphaceae</taxon>
        <taxon>Blumeria</taxon>
    </lineage>
</organism>
<dbReference type="InterPro" id="IPR000340">
    <property type="entry name" value="Dual-sp_phosphatase_cat-dom"/>
</dbReference>
<evidence type="ECO:0000313" key="7">
    <source>
        <dbReference type="EMBL" id="ADR82287.1"/>
    </source>
</evidence>
<dbReference type="PROSITE" id="PS00070">
    <property type="entry name" value="ALDEHYDE_DEHYDR_CYS"/>
    <property type="match status" value="1"/>
</dbReference>
<accession>E7DZK1</accession>
<dbReference type="SMART" id="SM00195">
    <property type="entry name" value="DSPc"/>
    <property type="match status" value="1"/>
</dbReference>
<feature type="domain" description="Tyrosine-protein phosphatase" evidence="6">
    <location>
        <begin position="2"/>
        <end position="157"/>
    </location>
</feature>
<protein>
    <recommendedName>
        <fullName evidence="2">protein-tyrosine-phosphatase</fullName>
        <ecNumber evidence="2">3.1.3.48</ecNumber>
    </recommendedName>
</protein>
<keyword evidence="5" id="KW-0560">Oxidoreductase</keyword>
<dbReference type="SUPFAM" id="SSF52799">
    <property type="entry name" value="(Phosphotyrosine protein) phosphatases II"/>
    <property type="match status" value="1"/>
</dbReference>
<proteinExistence type="inferred from homology"/>
<dbReference type="PIRSF" id="PIRSF000941">
    <property type="entry name" value="DUSP12"/>
    <property type="match status" value="1"/>
</dbReference>
<dbReference type="GO" id="GO:0008138">
    <property type="term" value="F:protein tyrosine/serine/threonine phosphatase activity"/>
    <property type="evidence" value="ECO:0007669"/>
    <property type="project" value="InterPro"/>
</dbReference>
<dbReference type="Pfam" id="PF00782">
    <property type="entry name" value="DSPc"/>
    <property type="match status" value="1"/>
</dbReference>
<comment type="similarity">
    <text evidence="1">Belongs to the protein-tyrosine phosphatase family. Non-receptor class dual specificity subfamily.</text>
</comment>
<dbReference type="PANTHER" id="PTHR45848">
    <property type="entry name" value="DUAL SPECIFICITY PROTEIN PHOSPHATASE 12 FAMILY MEMBER"/>
    <property type="match status" value="1"/>
</dbReference>
<evidence type="ECO:0000259" key="6">
    <source>
        <dbReference type="PROSITE" id="PS50054"/>
    </source>
</evidence>
<evidence type="ECO:0000256" key="5">
    <source>
        <dbReference type="ARBA" id="ARBA00023002"/>
    </source>
</evidence>
<keyword evidence="4" id="KW-0904">Protein phosphatase</keyword>
<dbReference type="PANTHER" id="PTHR45848:SF4">
    <property type="entry name" value="DUAL SPECIFICITY PROTEIN PHOSPHATASE 12"/>
    <property type="match status" value="1"/>
</dbReference>
<sequence>MSFTRIPGNDDIFVGGVCALSRTSELRKAGITHIVSVFKSDSRTIKDCEGFKHLTIEVDDLENENILESFEKSGNWIESALKERGKVFVHWYMATHFNSSAMGRSRSVTIILAYLLRKSPQLSVQEALSVLRDSYPLAEPNSGFMAQLELYREMQCTPDINMHPKYQRWLFEQDCSSALAAGVPPEVVRFRDEESNEDDDRNSKDFIELRCRKSTSAYFIQHTPKSKLENLKEEAVSNSTFDSSYPKGLPSTCTTHFINPISWMKPFLDQGLLMGRLECPNQKCSAQVGRYSWQGQRCSCGTWVCPSFSLQKSRCDQVNVVK</sequence>
<dbReference type="InterPro" id="IPR029021">
    <property type="entry name" value="Prot-tyrosine_phosphatase-like"/>
</dbReference>
<evidence type="ECO:0000256" key="1">
    <source>
        <dbReference type="ARBA" id="ARBA00008601"/>
    </source>
</evidence>
<dbReference type="AlphaFoldDB" id="E7DZK1"/>
<dbReference type="EMBL" id="HQ437160">
    <property type="protein sequence ID" value="ADR82287.1"/>
    <property type="molecule type" value="Genomic_DNA"/>
</dbReference>
<dbReference type="InterPro" id="IPR016160">
    <property type="entry name" value="Ald_DH_CS_CYS"/>
</dbReference>
<evidence type="ECO:0000256" key="3">
    <source>
        <dbReference type="ARBA" id="ARBA00022801"/>
    </source>
</evidence>
<name>E7DZK1_BLUGR</name>
<dbReference type="GO" id="GO:0016491">
    <property type="term" value="F:oxidoreductase activity"/>
    <property type="evidence" value="ECO:0007669"/>
    <property type="project" value="UniProtKB-KW"/>
</dbReference>
<dbReference type="EC" id="3.1.3.48" evidence="2"/>
<evidence type="ECO:0000256" key="4">
    <source>
        <dbReference type="ARBA" id="ARBA00022912"/>
    </source>
</evidence>
<dbReference type="PROSITE" id="PS50054">
    <property type="entry name" value="TYR_PHOSPHATASE_DUAL"/>
    <property type="match status" value="1"/>
</dbReference>
<dbReference type="GO" id="GO:0005634">
    <property type="term" value="C:nucleus"/>
    <property type="evidence" value="ECO:0007669"/>
    <property type="project" value="TreeGrafter"/>
</dbReference>
<dbReference type="GO" id="GO:0004725">
    <property type="term" value="F:protein tyrosine phosphatase activity"/>
    <property type="evidence" value="ECO:0007669"/>
    <property type="project" value="UniProtKB-EC"/>
</dbReference>